<proteinExistence type="inferred from homology"/>
<feature type="transmembrane region" description="Helical" evidence="8">
    <location>
        <begin position="320"/>
        <end position="340"/>
    </location>
</feature>
<dbReference type="EMBL" id="KV441413">
    <property type="protein sequence ID" value="OAF54948.1"/>
    <property type="molecule type" value="Genomic_DNA"/>
</dbReference>
<evidence type="ECO:0000256" key="7">
    <source>
        <dbReference type="SAM" id="MobiDB-lite"/>
    </source>
</evidence>
<dbReference type="InterPro" id="IPR036259">
    <property type="entry name" value="MFS_trans_sf"/>
</dbReference>
<feature type="transmembrane region" description="Helical" evidence="8">
    <location>
        <begin position="387"/>
        <end position="405"/>
    </location>
</feature>
<keyword evidence="3" id="KW-0813">Transport</keyword>
<dbReference type="PANTHER" id="PTHR23501">
    <property type="entry name" value="MAJOR FACILITATOR SUPERFAMILY"/>
    <property type="match status" value="1"/>
</dbReference>
<evidence type="ECO:0000256" key="1">
    <source>
        <dbReference type="ARBA" id="ARBA00004127"/>
    </source>
</evidence>
<feature type="region of interest" description="Disordered" evidence="7">
    <location>
        <begin position="560"/>
        <end position="580"/>
    </location>
</feature>
<evidence type="ECO:0000259" key="9">
    <source>
        <dbReference type="PROSITE" id="PS50850"/>
    </source>
</evidence>
<evidence type="ECO:0000256" key="8">
    <source>
        <dbReference type="SAM" id="Phobius"/>
    </source>
</evidence>
<feature type="transmembrane region" description="Helical" evidence="8">
    <location>
        <begin position="417"/>
        <end position="436"/>
    </location>
</feature>
<sequence length="603" mass="64202">MDMAITSKCAVVDNATTATAVTMAMDFENNGLKQGGSQSPQTQFGDQSSRLPQRTIITIFLACATVDLVALIDQTSLAVALSTIGSALNSNSQTSWIASGYFITSTSFQLLYGRLSDIWSRKHVLYTGLALFFLGSLASSFSTSVIQLIVFRAVTGIGGGGLMTVAQIIVSDVVSLRERGRYQGILGAVVALSNGVGPLIGAALASASAGGWRWIFRLNLFTAALTTACCHFFMPLKKTQGHWKEKLKAVDFFGAGLTLLGSTLLILGLTWGGSHQSWNAPVVVSSLVLGSLSIIAFIAWEWKGTKHPLVPMHIFKFRMVNGACLTMAINGWLFLTQIYYIPTFYQLAYGYSPIKAGALLLPLTLVQTFSSTLSGLIVTWRGRYRESILIGWILWTVGLGLFSTLDAHSGLGKQIGYAALTGFGVGQTLQPSLIAIQAGVKTEDMAVVTGTRNFVRNLGGTFGLAVAGTIINTCLLNAISSPTLGLSSTEIDAILNAPASSGSVLSSFSTTQRADVSATILAAYQRGFRIIFLVGAVLAALSFFFAVFLMPQIQIKHEEKEGDLSSNTVEEGEGGIQGTGSNVFVAGDVERKVEKEAEKMHST</sequence>
<keyword evidence="4 8" id="KW-0812">Transmembrane</keyword>
<comment type="subcellular location">
    <subcellularLocation>
        <location evidence="1">Endomembrane system</location>
        <topology evidence="1">Multi-pass membrane protein</topology>
    </subcellularLocation>
</comment>
<evidence type="ECO:0000256" key="2">
    <source>
        <dbReference type="ARBA" id="ARBA00008335"/>
    </source>
</evidence>
<dbReference type="FunFam" id="1.20.1720.10:FF:000013">
    <property type="entry name" value="Related to multidrug resistance proteins"/>
    <property type="match status" value="1"/>
</dbReference>
<dbReference type="VEuPathDB" id="FungiDB:GMDG_07915"/>
<dbReference type="PROSITE" id="PS50850">
    <property type="entry name" value="MFS"/>
    <property type="match status" value="1"/>
</dbReference>
<dbReference type="PANTHER" id="PTHR23501:SF189">
    <property type="entry name" value="DRUG TRANSPORTER, PUTATIVE (AFU_ORTHOLOGUE AFUA_4G03920)-RELATED"/>
    <property type="match status" value="1"/>
</dbReference>
<dbReference type="RefSeq" id="XP_024320251.1">
    <property type="nucleotide sequence ID" value="XM_024472124.1"/>
</dbReference>
<dbReference type="CDD" id="cd17502">
    <property type="entry name" value="MFS_Azr1_MDR_like"/>
    <property type="match status" value="1"/>
</dbReference>
<feature type="transmembrane region" description="Helical" evidence="8">
    <location>
        <begin position="182"/>
        <end position="208"/>
    </location>
</feature>
<dbReference type="InterPro" id="IPR020846">
    <property type="entry name" value="MFS_dom"/>
</dbReference>
<dbReference type="PRINTS" id="PR01036">
    <property type="entry name" value="TCRTETB"/>
</dbReference>
<dbReference type="GO" id="GO:0012505">
    <property type="term" value="C:endomembrane system"/>
    <property type="evidence" value="ECO:0007669"/>
    <property type="project" value="UniProtKB-SubCell"/>
</dbReference>
<dbReference type="Proteomes" id="UP000077154">
    <property type="component" value="Unassembled WGS sequence"/>
</dbReference>
<feature type="transmembrane region" description="Helical" evidence="8">
    <location>
        <begin position="278"/>
        <end position="300"/>
    </location>
</feature>
<name>A0A176ZYJ4_9PEZI</name>
<dbReference type="Gene3D" id="1.20.1250.20">
    <property type="entry name" value="MFS general substrate transporter like domains"/>
    <property type="match status" value="1"/>
</dbReference>
<evidence type="ECO:0000256" key="6">
    <source>
        <dbReference type="ARBA" id="ARBA00023136"/>
    </source>
</evidence>
<feature type="transmembrane region" description="Helical" evidence="8">
    <location>
        <begin position="530"/>
        <end position="550"/>
    </location>
</feature>
<feature type="transmembrane region" description="Helical" evidence="8">
    <location>
        <begin position="214"/>
        <end position="237"/>
    </location>
</feature>
<dbReference type="AlphaFoldDB" id="A0A176ZYJ4"/>
<feature type="transmembrane region" description="Helical" evidence="8">
    <location>
        <begin position="149"/>
        <end position="170"/>
    </location>
</feature>
<feature type="transmembrane region" description="Helical" evidence="8">
    <location>
        <begin position="93"/>
        <end position="112"/>
    </location>
</feature>
<accession>A0A176ZYJ4</accession>
<dbReference type="OrthoDB" id="6770063at2759"/>
<reference evidence="10" key="1">
    <citation type="submission" date="2016-03" db="EMBL/GenBank/DDBJ databases">
        <title>Updated assembly of Pseudogymnoascus destructans, the fungus causing white-nose syndrome of bats.</title>
        <authorList>
            <person name="Palmer J.M."/>
            <person name="Drees K.P."/>
            <person name="Foster J.T."/>
            <person name="Lindner D.L."/>
        </authorList>
    </citation>
    <scope>NUCLEOTIDE SEQUENCE [LARGE SCALE GENOMIC DNA]</scope>
    <source>
        <strain evidence="10">20631-21</strain>
    </source>
</reference>
<dbReference type="GeneID" id="36291616"/>
<dbReference type="Pfam" id="PF07690">
    <property type="entry name" value="MFS_1"/>
    <property type="match status" value="1"/>
</dbReference>
<keyword evidence="6 8" id="KW-0472">Membrane</keyword>
<organism evidence="10">
    <name type="scientific">Pseudogymnoascus destructans</name>
    <dbReference type="NCBI Taxonomy" id="655981"/>
    <lineage>
        <taxon>Eukaryota</taxon>
        <taxon>Fungi</taxon>
        <taxon>Dikarya</taxon>
        <taxon>Ascomycota</taxon>
        <taxon>Pezizomycotina</taxon>
        <taxon>Leotiomycetes</taxon>
        <taxon>Thelebolales</taxon>
        <taxon>Thelebolaceae</taxon>
        <taxon>Pseudogymnoascus</taxon>
    </lineage>
</organism>
<feature type="transmembrane region" description="Helical" evidence="8">
    <location>
        <begin position="360"/>
        <end position="380"/>
    </location>
</feature>
<evidence type="ECO:0000256" key="5">
    <source>
        <dbReference type="ARBA" id="ARBA00022989"/>
    </source>
</evidence>
<feature type="transmembrane region" description="Helical" evidence="8">
    <location>
        <begin position="249"/>
        <end position="272"/>
    </location>
</feature>
<dbReference type="GO" id="GO:0046943">
    <property type="term" value="F:carboxylic acid transmembrane transporter activity"/>
    <property type="evidence" value="ECO:0007669"/>
    <property type="project" value="UniProtKB-ARBA"/>
</dbReference>
<evidence type="ECO:0000256" key="4">
    <source>
        <dbReference type="ARBA" id="ARBA00022692"/>
    </source>
</evidence>
<dbReference type="eggNOG" id="KOG0254">
    <property type="taxonomic scope" value="Eukaryota"/>
</dbReference>
<protein>
    <recommendedName>
        <fullName evidence="9">Major facilitator superfamily (MFS) profile domain-containing protein</fullName>
    </recommendedName>
</protein>
<comment type="similarity">
    <text evidence="2">Belongs to the major facilitator superfamily.</text>
</comment>
<dbReference type="Gene3D" id="1.20.1720.10">
    <property type="entry name" value="Multidrug resistance protein D"/>
    <property type="match status" value="1"/>
</dbReference>
<feature type="transmembrane region" description="Helical" evidence="8">
    <location>
        <begin position="457"/>
        <end position="479"/>
    </location>
</feature>
<gene>
    <name evidence="10" type="ORF">VC83_08576</name>
</gene>
<dbReference type="SUPFAM" id="SSF103473">
    <property type="entry name" value="MFS general substrate transporter"/>
    <property type="match status" value="1"/>
</dbReference>
<dbReference type="GO" id="GO:0005886">
    <property type="term" value="C:plasma membrane"/>
    <property type="evidence" value="ECO:0007669"/>
    <property type="project" value="TreeGrafter"/>
</dbReference>
<feature type="transmembrane region" description="Helical" evidence="8">
    <location>
        <begin position="124"/>
        <end position="143"/>
    </location>
</feature>
<feature type="transmembrane region" description="Helical" evidence="8">
    <location>
        <begin position="56"/>
        <end position="81"/>
    </location>
</feature>
<dbReference type="InterPro" id="IPR011701">
    <property type="entry name" value="MFS"/>
</dbReference>
<feature type="domain" description="Major facilitator superfamily (MFS) profile" evidence="9">
    <location>
        <begin position="59"/>
        <end position="554"/>
    </location>
</feature>
<evidence type="ECO:0000313" key="10">
    <source>
        <dbReference type="EMBL" id="OAF54948.1"/>
    </source>
</evidence>
<keyword evidence="5 8" id="KW-1133">Transmembrane helix</keyword>
<evidence type="ECO:0000256" key="3">
    <source>
        <dbReference type="ARBA" id="ARBA00022448"/>
    </source>
</evidence>